<evidence type="ECO:0000256" key="3">
    <source>
        <dbReference type="ARBA" id="ARBA00022475"/>
    </source>
</evidence>
<dbReference type="GO" id="GO:0005886">
    <property type="term" value="C:plasma membrane"/>
    <property type="evidence" value="ECO:0007669"/>
    <property type="project" value="UniProtKB-SubCell"/>
</dbReference>
<accession>A0A1Y5TY85</accession>
<evidence type="ECO:0000259" key="8">
    <source>
        <dbReference type="Pfam" id="PF02308"/>
    </source>
</evidence>
<protein>
    <recommendedName>
        <fullName evidence="7">Protein MgtC</fullName>
    </recommendedName>
</protein>
<dbReference type="PRINTS" id="PR01837">
    <property type="entry name" value="MGTCSAPBPROT"/>
</dbReference>
<evidence type="ECO:0000256" key="7">
    <source>
        <dbReference type="RuleBase" id="RU365041"/>
    </source>
</evidence>
<feature type="domain" description="MgtC/SapB/SrpB/YhiD N-terminal" evidence="8">
    <location>
        <begin position="25"/>
        <end position="152"/>
    </location>
</feature>
<feature type="transmembrane region" description="Helical" evidence="7">
    <location>
        <begin position="50"/>
        <end position="69"/>
    </location>
</feature>
<comment type="similarity">
    <text evidence="2 7">Belongs to the MgtC/SapB family.</text>
</comment>
<proteinExistence type="inferred from homology"/>
<evidence type="ECO:0000256" key="2">
    <source>
        <dbReference type="ARBA" id="ARBA00009298"/>
    </source>
</evidence>
<comment type="subcellular location">
    <subcellularLocation>
        <location evidence="7">Cell inner membrane</location>
        <topology evidence="7">Multi-pass membrane protein</topology>
    </subcellularLocation>
    <subcellularLocation>
        <location evidence="1">Cell membrane</location>
        <topology evidence="1">Multi-pass membrane protein</topology>
    </subcellularLocation>
</comment>
<sequence>MDFSLSEMLNLREMVIPLHEVAFRLTLALLFGMIIGLDREFRKRPAGLRTHMLVALAASVFTVITFELFHEVSEMTGSVNADPIRVIEAVTAGVAFLAAGTIVQSRGNVRGLTTGASMWLAGATGMACGGGYYAIAVLIVALTLPTLLLLGIAEHRLGKSKSDD</sequence>
<dbReference type="AlphaFoldDB" id="A0A1Y5TY85"/>
<name>A0A1Y5TY85_9PROT</name>
<keyword evidence="5 7" id="KW-1133">Transmembrane helix</keyword>
<dbReference type="FunCoup" id="A0A1Y5TY85">
    <property type="interactions" value="99"/>
</dbReference>
<dbReference type="PANTHER" id="PTHR33778:SF1">
    <property type="entry name" value="MAGNESIUM TRANSPORTER YHID-RELATED"/>
    <property type="match status" value="1"/>
</dbReference>
<dbReference type="RefSeq" id="WP_217808131.1">
    <property type="nucleotide sequence ID" value="NZ_FWFR01000003.1"/>
</dbReference>
<keyword evidence="10" id="KW-1185">Reference proteome</keyword>
<keyword evidence="3" id="KW-1003">Cell membrane</keyword>
<dbReference type="InterPro" id="IPR049177">
    <property type="entry name" value="MgtC_SapB_SrpB_YhiD_N"/>
</dbReference>
<keyword evidence="7" id="KW-0997">Cell inner membrane</keyword>
<reference evidence="9 10" key="1">
    <citation type="submission" date="2017-03" db="EMBL/GenBank/DDBJ databases">
        <authorList>
            <person name="Afonso C.L."/>
            <person name="Miller P.J."/>
            <person name="Scott M.A."/>
            <person name="Spackman E."/>
            <person name="Goraichik I."/>
            <person name="Dimitrov K.M."/>
            <person name="Suarez D.L."/>
            <person name="Swayne D.E."/>
        </authorList>
    </citation>
    <scope>NUCLEOTIDE SEQUENCE [LARGE SCALE GENOMIC DNA]</scope>
    <source>
        <strain evidence="9 10">CECT 7691</strain>
    </source>
</reference>
<organism evidence="9 10">
    <name type="scientific">Oceanibacterium hippocampi</name>
    <dbReference type="NCBI Taxonomy" id="745714"/>
    <lineage>
        <taxon>Bacteria</taxon>
        <taxon>Pseudomonadati</taxon>
        <taxon>Pseudomonadota</taxon>
        <taxon>Alphaproteobacteria</taxon>
        <taxon>Sneathiellales</taxon>
        <taxon>Sneathiellaceae</taxon>
        <taxon>Oceanibacterium</taxon>
    </lineage>
</organism>
<keyword evidence="6 7" id="KW-0472">Membrane</keyword>
<dbReference type="InterPro" id="IPR003416">
    <property type="entry name" value="MgtC/SapB/SrpB/YhiD_fam"/>
</dbReference>
<dbReference type="Proteomes" id="UP000193200">
    <property type="component" value="Unassembled WGS sequence"/>
</dbReference>
<evidence type="ECO:0000313" key="10">
    <source>
        <dbReference type="Proteomes" id="UP000193200"/>
    </source>
</evidence>
<evidence type="ECO:0000256" key="4">
    <source>
        <dbReference type="ARBA" id="ARBA00022692"/>
    </source>
</evidence>
<evidence type="ECO:0000256" key="6">
    <source>
        <dbReference type="ARBA" id="ARBA00023136"/>
    </source>
</evidence>
<dbReference type="Pfam" id="PF02308">
    <property type="entry name" value="MgtC"/>
    <property type="match status" value="1"/>
</dbReference>
<feature type="transmembrane region" description="Helical" evidence="7">
    <location>
        <begin position="132"/>
        <end position="153"/>
    </location>
</feature>
<feature type="transmembrane region" description="Helical" evidence="7">
    <location>
        <begin position="21"/>
        <end position="38"/>
    </location>
</feature>
<dbReference type="InParanoid" id="A0A1Y5TY85"/>
<evidence type="ECO:0000256" key="1">
    <source>
        <dbReference type="ARBA" id="ARBA00004651"/>
    </source>
</evidence>
<keyword evidence="4 7" id="KW-0812">Transmembrane</keyword>
<evidence type="ECO:0000256" key="5">
    <source>
        <dbReference type="ARBA" id="ARBA00022989"/>
    </source>
</evidence>
<evidence type="ECO:0000313" key="9">
    <source>
        <dbReference type="EMBL" id="SLN73746.1"/>
    </source>
</evidence>
<dbReference type="EMBL" id="FWFR01000003">
    <property type="protein sequence ID" value="SLN73746.1"/>
    <property type="molecule type" value="Genomic_DNA"/>
</dbReference>
<dbReference type="PANTHER" id="PTHR33778">
    <property type="entry name" value="PROTEIN MGTC"/>
    <property type="match status" value="1"/>
</dbReference>
<gene>
    <name evidence="9" type="ORF">OCH7691_03652</name>
</gene>